<keyword evidence="10 21" id="KW-0547">Nucleotide-binding</keyword>
<keyword evidence="25" id="KW-1185">Reference proteome</keyword>
<feature type="domain" description="Mur ligase central" evidence="23">
    <location>
        <begin position="44"/>
        <end position="267"/>
    </location>
</feature>
<dbReference type="RefSeq" id="WP_282011533.1">
    <property type="nucleotide sequence ID" value="NZ_OX336137.1"/>
</dbReference>
<evidence type="ECO:0000256" key="19">
    <source>
        <dbReference type="ARBA" id="ARBA00049035"/>
    </source>
</evidence>
<dbReference type="GO" id="GO:0008841">
    <property type="term" value="F:dihydrofolate synthase activity"/>
    <property type="evidence" value="ECO:0007669"/>
    <property type="project" value="UniProtKB-EC"/>
</dbReference>
<comment type="catalytic activity">
    <reaction evidence="20">
        <text>7,8-dihydropteroate + L-glutamate + ATP = 7,8-dihydrofolate + ADP + phosphate + H(+)</text>
        <dbReference type="Rhea" id="RHEA:23584"/>
        <dbReference type="ChEBI" id="CHEBI:15378"/>
        <dbReference type="ChEBI" id="CHEBI:17839"/>
        <dbReference type="ChEBI" id="CHEBI:29985"/>
        <dbReference type="ChEBI" id="CHEBI:30616"/>
        <dbReference type="ChEBI" id="CHEBI:43474"/>
        <dbReference type="ChEBI" id="CHEBI:57451"/>
        <dbReference type="ChEBI" id="CHEBI:456216"/>
        <dbReference type="EC" id="6.3.2.12"/>
    </reaction>
</comment>
<evidence type="ECO:0000256" key="2">
    <source>
        <dbReference type="ARBA" id="ARBA00004799"/>
    </source>
</evidence>
<evidence type="ECO:0000256" key="21">
    <source>
        <dbReference type="PIRNR" id="PIRNR001563"/>
    </source>
</evidence>
<dbReference type="InterPro" id="IPR036565">
    <property type="entry name" value="Mur-like_cat_sf"/>
</dbReference>
<dbReference type="Proteomes" id="UP001157733">
    <property type="component" value="Chromosome"/>
</dbReference>
<evidence type="ECO:0000313" key="25">
    <source>
        <dbReference type="Proteomes" id="UP001157733"/>
    </source>
</evidence>
<keyword evidence="12" id="KW-0460">Magnesium</keyword>
<dbReference type="PANTHER" id="PTHR11136">
    <property type="entry name" value="FOLYLPOLYGLUTAMATE SYNTHASE-RELATED"/>
    <property type="match status" value="1"/>
</dbReference>
<feature type="domain" description="Mur ligase C-terminal" evidence="22">
    <location>
        <begin position="293"/>
        <end position="411"/>
    </location>
</feature>
<evidence type="ECO:0000256" key="12">
    <source>
        <dbReference type="ARBA" id="ARBA00022842"/>
    </source>
</evidence>
<evidence type="ECO:0000256" key="1">
    <source>
        <dbReference type="ARBA" id="ARBA00002714"/>
    </source>
</evidence>
<dbReference type="NCBIfam" id="TIGR01499">
    <property type="entry name" value="folC"/>
    <property type="match status" value="1"/>
</dbReference>
<gene>
    <name evidence="24" type="ORF">NSPWAT_1784</name>
</gene>
<dbReference type="PROSITE" id="PS01011">
    <property type="entry name" value="FOLYLPOLYGLU_SYNT_1"/>
    <property type="match status" value="1"/>
</dbReference>
<keyword evidence="8 21" id="KW-0436">Ligase</keyword>
<evidence type="ECO:0000256" key="20">
    <source>
        <dbReference type="ARBA" id="ARBA00049161"/>
    </source>
</evidence>
<evidence type="ECO:0000256" key="5">
    <source>
        <dbReference type="ARBA" id="ARBA00013023"/>
    </source>
</evidence>
<evidence type="ECO:0000256" key="4">
    <source>
        <dbReference type="ARBA" id="ARBA00008276"/>
    </source>
</evidence>
<evidence type="ECO:0000256" key="13">
    <source>
        <dbReference type="ARBA" id="ARBA00022909"/>
    </source>
</evidence>
<evidence type="ECO:0000256" key="6">
    <source>
        <dbReference type="ARBA" id="ARBA00013025"/>
    </source>
</evidence>
<dbReference type="InterPro" id="IPR013221">
    <property type="entry name" value="Mur_ligase_cen"/>
</dbReference>
<dbReference type="GO" id="GO:0004326">
    <property type="term" value="F:tetrahydrofolylpolyglutamate synthase activity"/>
    <property type="evidence" value="ECO:0007669"/>
    <property type="project" value="UniProtKB-EC"/>
</dbReference>
<evidence type="ECO:0000256" key="18">
    <source>
        <dbReference type="ARBA" id="ARBA00047808"/>
    </source>
</evidence>
<evidence type="ECO:0000256" key="7">
    <source>
        <dbReference type="ARBA" id="ARBA00019357"/>
    </source>
</evidence>
<comment type="pathway">
    <text evidence="3">Cofactor biosynthesis; tetrahydrofolylpolyglutamate biosynthesis.</text>
</comment>
<dbReference type="InterPro" id="IPR018109">
    <property type="entry name" value="Folylpolyglutamate_synth_CS"/>
</dbReference>
<reference evidence="24 25" key="1">
    <citation type="submission" date="2022-09" db="EMBL/GenBank/DDBJ databases">
        <authorList>
            <person name="Kop L."/>
        </authorList>
    </citation>
    <scope>NUCLEOTIDE SEQUENCE [LARGE SCALE GENOMIC DNA]</scope>
    <source>
        <strain evidence="24 25">347</strain>
    </source>
</reference>
<dbReference type="EMBL" id="OX336137">
    <property type="protein sequence ID" value="CAI2718643.1"/>
    <property type="molecule type" value="Genomic_DNA"/>
</dbReference>
<keyword evidence="9" id="KW-0479">Metal-binding</keyword>
<organism evidence="24 25">
    <name type="scientific">Nitrospina watsonii</name>
    <dbReference type="NCBI Taxonomy" id="1323948"/>
    <lineage>
        <taxon>Bacteria</taxon>
        <taxon>Pseudomonadati</taxon>
        <taxon>Nitrospinota/Tectimicrobiota group</taxon>
        <taxon>Nitrospinota</taxon>
        <taxon>Nitrospinia</taxon>
        <taxon>Nitrospinales</taxon>
        <taxon>Nitrospinaceae</taxon>
        <taxon>Nitrospina</taxon>
    </lineage>
</organism>
<comment type="catalytic activity">
    <reaction evidence="19">
        <text>(6R)-5,10-methylenetetrahydrofolyl-(gamma-L-Glu)(n) + L-glutamate + ATP = (6R)-5,10-methylenetetrahydrofolyl-(gamma-L-Glu)(n+1) + ADP + phosphate + H(+)</text>
        <dbReference type="Rhea" id="RHEA:51912"/>
        <dbReference type="Rhea" id="RHEA-COMP:13257"/>
        <dbReference type="Rhea" id="RHEA-COMP:13258"/>
        <dbReference type="ChEBI" id="CHEBI:15378"/>
        <dbReference type="ChEBI" id="CHEBI:29985"/>
        <dbReference type="ChEBI" id="CHEBI:30616"/>
        <dbReference type="ChEBI" id="CHEBI:43474"/>
        <dbReference type="ChEBI" id="CHEBI:136572"/>
        <dbReference type="ChEBI" id="CHEBI:456216"/>
        <dbReference type="EC" id="6.3.2.17"/>
    </reaction>
</comment>
<comment type="catalytic activity">
    <reaction evidence="17">
        <text>(6S)-5,6,7,8-tetrahydrofolyl-(gamma-L-Glu)(n) + L-glutamate + ATP = (6S)-5,6,7,8-tetrahydrofolyl-(gamma-L-Glu)(n+1) + ADP + phosphate + H(+)</text>
        <dbReference type="Rhea" id="RHEA:10580"/>
        <dbReference type="Rhea" id="RHEA-COMP:14738"/>
        <dbReference type="Rhea" id="RHEA-COMP:14740"/>
        <dbReference type="ChEBI" id="CHEBI:15378"/>
        <dbReference type="ChEBI" id="CHEBI:29985"/>
        <dbReference type="ChEBI" id="CHEBI:30616"/>
        <dbReference type="ChEBI" id="CHEBI:43474"/>
        <dbReference type="ChEBI" id="CHEBI:141005"/>
        <dbReference type="ChEBI" id="CHEBI:456216"/>
        <dbReference type="EC" id="6.3.2.17"/>
    </reaction>
</comment>
<evidence type="ECO:0000256" key="10">
    <source>
        <dbReference type="ARBA" id="ARBA00022741"/>
    </source>
</evidence>
<dbReference type="EC" id="6.3.2.12" evidence="5"/>
<keyword evidence="13" id="KW-0289">Folate biosynthesis</keyword>
<dbReference type="InterPro" id="IPR001645">
    <property type="entry name" value="Folylpolyglutamate_synth"/>
</dbReference>
<evidence type="ECO:0000256" key="15">
    <source>
        <dbReference type="ARBA" id="ARBA00030592"/>
    </source>
</evidence>
<dbReference type="Gene3D" id="3.40.1190.10">
    <property type="entry name" value="Mur-like, catalytic domain"/>
    <property type="match status" value="1"/>
</dbReference>
<dbReference type="PIRSF" id="PIRSF001563">
    <property type="entry name" value="Folylpolyglu_synth"/>
    <property type="match status" value="1"/>
</dbReference>
<accession>A0ABM9HEJ5</accession>
<name>A0ABM9HEJ5_9BACT</name>
<dbReference type="InterPro" id="IPR036615">
    <property type="entry name" value="Mur_ligase_C_dom_sf"/>
</dbReference>
<dbReference type="SUPFAM" id="SSF53623">
    <property type="entry name" value="MurD-like peptide ligases, catalytic domain"/>
    <property type="match status" value="1"/>
</dbReference>
<evidence type="ECO:0000256" key="16">
    <source>
        <dbReference type="ARBA" id="ARBA00032510"/>
    </source>
</evidence>
<proteinExistence type="inferred from homology"/>
<evidence type="ECO:0000313" key="24">
    <source>
        <dbReference type="EMBL" id="CAI2718643.1"/>
    </source>
</evidence>
<dbReference type="Pfam" id="PF02875">
    <property type="entry name" value="Mur_ligase_C"/>
    <property type="match status" value="1"/>
</dbReference>
<dbReference type="Pfam" id="PF08245">
    <property type="entry name" value="Mur_ligase_M"/>
    <property type="match status" value="1"/>
</dbReference>
<comment type="pathway">
    <text evidence="2">Cofactor biosynthesis; tetrahydrofolate biosynthesis; 7,8-dihydrofolate from 2-amino-4-hydroxy-6-hydroxymethyl-7,8-dihydropteridine diphosphate and 4-aminobenzoate: step 2/2.</text>
</comment>
<dbReference type="Gene3D" id="3.90.190.20">
    <property type="entry name" value="Mur ligase, C-terminal domain"/>
    <property type="match status" value="1"/>
</dbReference>
<keyword evidence="11 21" id="KW-0067">ATP-binding</keyword>
<evidence type="ECO:0000256" key="8">
    <source>
        <dbReference type="ARBA" id="ARBA00022598"/>
    </source>
</evidence>
<dbReference type="InterPro" id="IPR004101">
    <property type="entry name" value="Mur_ligase_C"/>
</dbReference>
<evidence type="ECO:0000256" key="3">
    <source>
        <dbReference type="ARBA" id="ARBA00005150"/>
    </source>
</evidence>
<dbReference type="SUPFAM" id="SSF53244">
    <property type="entry name" value="MurD-like peptide ligases, peptide-binding domain"/>
    <property type="match status" value="1"/>
</dbReference>
<evidence type="ECO:0000259" key="22">
    <source>
        <dbReference type="Pfam" id="PF02875"/>
    </source>
</evidence>
<comment type="catalytic activity">
    <reaction evidence="18">
        <text>10-formyltetrahydrofolyl-(gamma-L-Glu)(n) + L-glutamate + ATP = 10-formyltetrahydrofolyl-(gamma-L-Glu)(n+1) + ADP + phosphate + H(+)</text>
        <dbReference type="Rhea" id="RHEA:51904"/>
        <dbReference type="Rhea" id="RHEA-COMP:13088"/>
        <dbReference type="Rhea" id="RHEA-COMP:14300"/>
        <dbReference type="ChEBI" id="CHEBI:15378"/>
        <dbReference type="ChEBI" id="CHEBI:29985"/>
        <dbReference type="ChEBI" id="CHEBI:30616"/>
        <dbReference type="ChEBI" id="CHEBI:43474"/>
        <dbReference type="ChEBI" id="CHEBI:134413"/>
        <dbReference type="ChEBI" id="CHEBI:456216"/>
        <dbReference type="EC" id="6.3.2.17"/>
    </reaction>
</comment>
<protein>
    <recommendedName>
        <fullName evidence="7">Dihydrofolate synthase/folylpolyglutamate synthase</fullName>
        <ecNumber evidence="5">6.3.2.12</ecNumber>
        <ecNumber evidence="6">6.3.2.17</ecNumber>
    </recommendedName>
    <alternativeName>
        <fullName evidence="16">Folylpoly-gamma-glutamate synthetase-dihydrofolate synthetase</fullName>
    </alternativeName>
    <alternativeName>
        <fullName evidence="14">Folylpolyglutamate synthetase</fullName>
    </alternativeName>
    <alternativeName>
        <fullName evidence="15">Tetrahydrofolylpolyglutamate synthase</fullName>
    </alternativeName>
</protein>
<dbReference type="PANTHER" id="PTHR11136:SF0">
    <property type="entry name" value="DIHYDROFOLATE SYNTHETASE-RELATED"/>
    <property type="match status" value="1"/>
</dbReference>
<evidence type="ECO:0000256" key="17">
    <source>
        <dbReference type="ARBA" id="ARBA00047493"/>
    </source>
</evidence>
<sequence>MNPQQSLDYLYGLQTSGIKLGLENTARLLEQLGNPQQRIPAIHIAGTKGKGSTAVFIESILRTAGYRTGLYTSPHIQHFSERIQVDRQPIPEAALVDGVRRVKQAAEQLDLPVTFFEFGTALAFQHFVDREVEWNVIEVGMGGRLDSTNLCQGEVCVVTSISRDHESSLGTELPAIAFEKACIIKHPCTVVTAVEAPEVFGVIEDRAHQFDCHLLQLGKDFKVKVRAHAPGEMVFDYESAEGNIEGVTSSLLGRYQAQNAGLAIAACRALAPKGVRLTDATIRTGIANAQWAGRLEIVNTSPLTLLDCAHNPDSLRKLMEALVELYPDRTLRVVLGIMQDKPYRECIEIVAQFAHHITLTRPRQERSLNPADLAGETFPTGPLEIIEDVPQALIANQKQCGPDALVCVTGSIFTVAEAREHIERTCLK</sequence>
<evidence type="ECO:0000256" key="14">
    <source>
        <dbReference type="ARBA" id="ARBA00030048"/>
    </source>
</evidence>
<evidence type="ECO:0000256" key="11">
    <source>
        <dbReference type="ARBA" id="ARBA00022840"/>
    </source>
</evidence>
<dbReference type="EC" id="6.3.2.17" evidence="6"/>
<evidence type="ECO:0000259" key="23">
    <source>
        <dbReference type="Pfam" id="PF08245"/>
    </source>
</evidence>
<comment type="similarity">
    <text evidence="4 21">Belongs to the folylpolyglutamate synthase family.</text>
</comment>
<evidence type="ECO:0000256" key="9">
    <source>
        <dbReference type="ARBA" id="ARBA00022723"/>
    </source>
</evidence>
<comment type="function">
    <text evidence="1">Functions in two distinct reactions of the de novo folate biosynthetic pathway. Catalyzes the addition of a glutamate residue to dihydropteroate (7,8-dihydropteroate or H2Pte) to form dihydrofolate (7,8-dihydrofolate monoglutamate or H2Pte-Glu). Also catalyzes successive additions of L-glutamate to tetrahydrofolate or 10-formyltetrahydrofolate or 5,10-methylenetetrahydrofolate, leading to folylpolyglutamate derivatives.</text>
</comment>